<keyword evidence="1" id="KW-0812">Transmembrane</keyword>
<name>A0A6P8J4K7_ACTTE</name>
<protein>
    <submittedName>
        <fullName evidence="5">Ribitol-5-phosphate xylosyltransferase 1-like</fullName>
    </submittedName>
</protein>
<feature type="domain" description="RXYLT1 N-terminal" evidence="3">
    <location>
        <begin position="72"/>
        <end position="211"/>
    </location>
</feature>
<dbReference type="GO" id="GO:0120053">
    <property type="term" value="F:ribitol beta-1,4-xylosyltransferase activity"/>
    <property type="evidence" value="ECO:0007669"/>
    <property type="project" value="InterPro"/>
</dbReference>
<evidence type="ECO:0000313" key="5">
    <source>
        <dbReference type="RefSeq" id="XP_031572928.1"/>
    </source>
</evidence>
<dbReference type="RefSeq" id="XP_031572928.1">
    <property type="nucleotide sequence ID" value="XM_031717068.1"/>
</dbReference>
<feature type="domain" description="RXYLT1 C-terminal" evidence="2">
    <location>
        <begin position="217"/>
        <end position="403"/>
    </location>
</feature>
<keyword evidence="1" id="KW-1133">Transmembrane helix</keyword>
<dbReference type="GeneID" id="116306927"/>
<keyword evidence="4" id="KW-1185">Reference proteome</keyword>
<dbReference type="PANTHER" id="PTHR15576:SF1">
    <property type="entry name" value="RIBITOL-5-PHOSPHATE XYLOSYLTRANSFERASE 1"/>
    <property type="match status" value="1"/>
</dbReference>
<evidence type="ECO:0000313" key="4">
    <source>
        <dbReference type="Proteomes" id="UP000515163"/>
    </source>
</evidence>
<dbReference type="FunCoup" id="A0A6P8J4K7">
    <property type="interactions" value="823"/>
</dbReference>
<feature type="transmembrane region" description="Helical" evidence="1">
    <location>
        <begin position="21"/>
        <end position="42"/>
    </location>
</feature>
<evidence type="ECO:0000256" key="1">
    <source>
        <dbReference type="SAM" id="Phobius"/>
    </source>
</evidence>
<accession>A0A6P8J4K7</accession>
<reference evidence="5" key="1">
    <citation type="submission" date="2025-08" db="UniProtKB">
        <authorList>
            <consortium name="RefSeq"/>
        </authorList>
    </citation>
    <scope>IDENTIFICATION</scope>
    <source>
        <tissue evidence="5">Tentacle</tissue>
    </source>
</reference>
<keyword evidence="1" id="KW-0472">Membrane</keyword>
<dbReference type="InterPro" id="IPR057538">
    <property type="entry name" value="RXYLT1_C"/>
</dbReference>
<dbReference type="InterPro" id="IPR057539">
    <property type="entry name" value="RXYLT1_N"/>
</dbReference>
<dbReference type="Pfam" id="PF24785">
    <property type="entry name" value="RXYLT1_C"/>
    <property type="match status" value="1"/>
</dbReference>
<proteinExistence type="predicted"/>
<gene>
    <name evidence="5" type="primary">LOC116306927</name>
</gene>
<dbReference type="Proteomes" id="UP000515163">
    <property type="component" value="Unplaced"/>
</dbReference>
<dbReference type="PANTHER" id="PTHR15576">
    <property type="entry name" value="RIBITOL-5-PHOSPHATE XYLOSYLTRANSFERASE 1"/>
    <property type="match status" value="1"/>
</dbReference>
<dbReference type="OrthoDB" id="8560686at2759"/>
<dbReference type="CDD" id="cd21099">
    <property type="entry name" value="RXYLT1-like"/>
    <property type="match status" value="1"/>
</dbReference>
<organism evidence="4 5">
    <name type="scientific">Actinia tenebrosa</name>
    <name type="common">Australian red waratah sea anemone</name>
    <dbReference type="NCBI Taxonomy" id="6105"/>
    <lineage>
        <taxon>Eukaryota</taxon>
        <taxon>Metazoa</taxon>
        <taxon>Cnidaria</taxon>
        <taxon>Anthozoa</taxon>
        <taxon>Hexacorallia</taxon>
        <taxon>Actiniaria</taxon>
        <taxon>Actiniidae</taxon>
        <taxon>Actinia</taxon>
    </lineage>
</organism>
<evidence type="ECO:0000259" key="2">
    <source>
        <dbReference type="Pfam" id="PF24785"/>
    </source>
</evidence>
<dbReference type="GO" id="GO:0005794">
    <property type="term" value="C:Golgi apparatus"/>
    <property type="evidence" value="ECO:0007669"/>
    <property type="project" value="TreeGrafter"/>
</dbReference>
<dbReference type="GO" id="GO:0035269">
    <property type="term" value="P:protein O-linked glycosylation via mannose"/>
    <property type="evidence" value="ECO:0007669"/>
    <property type="project" value="InterPro"/>
</dbReference>
<dbReference type="AlphaFoldDB" id="A0A6P8J4K7"/>
<dbReference type="InterPro" id="IPR055286">
    <property type="entry name" value="RXYLT1-like"/>
</dbReference>
<evidence type="ECO:0000259" key="3">
    <source>
        <dbReference type="Pfam" id="PF24786"/>
    </source>
</evidence>
<dbReference type="KEGG" id="aten:116306927"/>
<dbReference type="Pfam" id="PF24786">
    <property type="entry name" value="RXYLT1_N"/>
    <property type="match status" value="1"/>
</dbReference>
<sequence length="405" mass="46900">MARIQNGGRKVSKRFEKYCKVLLTLALVGYALGTCYAIFALWPKGHEEKNQFGQVKSVNRTFPPVPYKDVDVEVWGKAAIGLYFWQHVFEGPLVDRMGGMWSYGEKTVGPFKFKFRTGPGVISDKVPQGIKHLVLILNGREQSKIDFAKVWLDSLQNFDHLKNVAVVLLGNEYCDNGWFEEYMRSQGGLVKLAFVVYDIPNRDNSVFFQWPLGVATYRSFPNIKPFKVELEKPRKYICNFLGTVYENSSRVLLRKIIEVHKLDQVCYVHYRENWLPKESTESKNQYHNALANSDITLCPVGINTECYRIYEACSYGSVPVIEDIMTPGNCGKEGGLSPLYILKKYKAPFIFIKNWAELPKVIESEKLMSQYELADRRKMIINWYKKFKDQLKIHFVQTLIKKFEI</sequence>
<dbReference type="InParanoid" id="A0A6P8J4K7"/>